<evidence type="ECO:0000256" key="4">
    <source>
        <dbReference type="ARBA" id="ARBA00012483"/>
    </source>
</evidence>
<evidence type="ECO:0000256" key="14">
    <source>
        <dbReference type="PROSITE-ProRule" id="PRU00175"/>
    </source>
</evidence>
<comment type="pathway">
    <text evidence="3">Protein modification; protein ubiquitination.</text>
</comment>
<dbReference type="Proteomes" id="UP000289738">
    <property type="component" value="Chromosome A09"/>
</dbReference>
<dbReference type="PANTHER" id="PTHR14155:SF611">
    <property type="entry name" value="ZINC FINGER, C3HC4 TYPE (RING FINGER) PROTEIN"/>
    <property type="match status" value="1"/>
</dbReference>
<dbReference type="InterPro" id="IPR053238">
    <property type="entry name" value="RING-H2_zinc_finger"/>
</dbReference>
<dbReference type="PANTHER" id="PTHR14155">
    <property type="entry name" value="RING FINGER DOMAIN-CONTAINING"/>
    <property type="match status" value="1"/>
</dbReference>
<evidence type="ECO:0000256" key="9">
    <source>
        <dbReference type="ARBA" id="ARBA00022786"/>
    </source>
</evidence>
<evidence type="ECO:0000256" key="2">
    <source>
        <dbReference type="ARBA" id="ARBA00004167"/>
    </source>
</evidence>
<dbReference type="Pfam" id="PF13639">
    <property type="entry name" value="zf-RING_2"/>
    <property type="match status" value="1"/>
</dbReference>
<organism evidence="19 20">
    <name type="scientific">Arachis hypogaea</name>
    <name type="common">Peanut</name>
    <dbReference type="NCBI Taxonomy" id="3818"/>
    <lineage>
        <taxon>Eukaryota</taxon>
        <taxon>Viridiplantae</taxon>
        <taxon>Streptophyta</taxon>
        <taxon>Embryophyta</taxon>
        <taxon>Tracheophyta</taxon>
        <taxon>Spermatophyta</taxon>
        <taxon>Magnoliopsida</taxon>
        <taxon>eudicotyledons</taxon>
        <taxon>Gunneridae</taxon>
        <taxon>Pentapetalae</taxon>
        <taxon>rosids</taxon>
        <taxon>fabids</taxon>
        <taxon>Fabales</taxon>
        <taxon>Fabaceae</taxon>
        <taxon>Papilionoideae</taxon>
        <taxon>50 kb inversion clade</taxon>
        <taxon>dalbergioids sensu lato</taxon>
        <taxon>Dalbergieae</taxon>
        <taxon>Pterocarpus clade</taxon>
        <taxon>Arachis</taxon>
    </lineage>
</organism>
<evidence type="ECO:0000313" key="19">
    <source>
        <dbReference type="EMBL" id="RYR37600.1"/>
    </source>
</evidence>
<comment type="subcellular location">
    <subcellularLocation>
        <location evidence="2">Membrane</location>
        <topology evidence="2">Single-pass membrane protein</topology>
    </subcellularLocation>
</comment>
<keyword evidence="20" id="KW-1185">Reference proteome</keyword>
<evidence type="ECO:0000256" key="7">
    <source>
        <dbReference type="ARBA" id="ARBA00022723"/>
    </source>
</evidence>
<feature type="domain" description="RING-type" evidence="18">
    <location>
        <begin position="130"/>
        <end position="172"/>
    </location>
</feature>
<keyword evidence="7" id="KW-0479">Metal-binding</keyword>
<feature type="region of interest" description="Disordered" evidence="15">
    <location>
        <begin position="193"/>
        <end position="256"/>
    </location>
</feature>
<keyword evidence="10" id="KW-0862">Zinc</keyword>
<dbReference type="GO" id="GO:0008270">
    <property type="term" value="F:zinc ion binding"/>
    <property type="evidence" value="ECO:0007669"/>
    <property type="project" value="UniProtKB-KW"/>
</dbReference>
<keyword evidence="6 16" id="KW-0812">Transmembrane</keyword>
<dbReference type="SMART" id="SM00184">
    <property type="entry name" value="RING"/>
    <property type="match status" value="1"/>
</dbReference>
<comment type="caution">
    <text evidence="19">The sequence shown here is derived from an EMBL/GenBank/DDBJ whole genome shotgun (WGS) entry which is preliminary data.</text>
</comment>
<name>A0A445BFZ6_ARAHY</name>
<evidence type="ECO:0000256" key="10">
    <source>
        <dbReference type="ARBA" id="ARBA00022833"/>
    </source>
</evidence>
<accession>A0A445BFZ6</accession>
<keyword evidence="11 16" id="KW-1133">Transmembrane helix</keyword>
<sequence length="434" mass="47705">MLESKFKPKPLHLHFMLMLILILHQHGNGTEAQSPLQPVKPLSSNHNPRDPSTVLFIATILGTFIFVAAFVAFLRRCTEPYFTQQQSNITHLRCSCCNGGISPDILETFPIVFYSSIKDLRIRKEAPLECAVCLTEFAGNDTLRLLPHCNHVFHPPCIDAWLSSHVTCPVCRANLNQHPSQVAISVITQLSGYGEEEHEEDGSGNRAEQSVGGESIIEGSPLARDASEGQRNNEEDKGMPERAAKGKLGGKGRVLKRSNTTGHSVVEAGECMERYTLRLPEDVRRYIMVNHGVMMTQRSASYNAAESSKKGLCWSDTEGGSSRGKKCQSSVTGKGRVWKNNGEGTARAYDAAARDIHGAKAKTNVPMAEELLNNSNNFVHINNTCSPSQSSTLDSSSRLPPPPPSVQSKSQCTLKPFFPPLLLQSWRSQLRVLS</sequence>
<keyword evidence="8 14" id="KW-0863">Zinc-finger</keyword>
<evidence type="ECO:0000256" key="13">
    <source>
        <dbReference type="ARBA" id="ARBA00024209"/>
    </source>
</evidence>
<feature type="signal peptide" evidence="17">
    <location>
        <begin position="1"/>
        <end position="32"/>
    </location>
</feature>
<dbReference type="AlphaFoldDB" id="A0A445BFZ6"/>
<dbReference type="PROSITE" id="PS50089">
    <property type="entry name" value="ZF_RING_2"/>
    <property type="match status" value="1"/>
</dbReference>
<feature type="compositionally biased region" description="Basic and acidic residues" evidence="15">
    <location>
        <begin position="225"/>
        <end position="244"/>
    </location>
</feature>
<protein>
    <recommendedName>
        <fullName evidence="4">RING-type E3 ubiquitin transferase</fullName>
        <ecNumber evidence="4">2.3.2.27</ecNumber>
    </recommendedName>
</protein>
<evidence type="ECO:0000256" key="11">
    <source>
        <dbReference type="ARBA" id="ARBA00022989"/>
    </source>
</evidence>
<keyword evidence="9" id="KW-0833">Ubl conjugation pathway</keyword>
<keyword evidence="5" id="KW-0808">Transferase</keyword>
<proteinExistence type="inferred from homology"/>
<dbReference type="FunFam" id="3.30.40.10:FF:000187">
    <property type="entry name" value="E3 ubiquitin-protein ligase ATL6"/>
    <property type="match status" value="1"/>
</dbReference>
<evidence type="ECO:0000256" key="5">
    <source>
        <dbReference type="ARBA" id="ARBA00022679"/>
    </source>
</evidence>
<comment type="similarity">
    <text evidence="13">Belongs to the RING-type zinc finger family. ATL subfamily.</text>
</comment>
<feature type="compositionally biased region" description="Low complexity" evidence="15">
    <location>
        <begin position="386"/>
        <end position="398"/>
    </location>
</feature>
<dbReference type="GO" id="GO:0061630">
    <property type="term" value="F:ubiquitin protein ligase activity"/>
    <property type="evidence" value="ECO:0007669"/>
    <property type="project" value="UniProtKB-EC"/>
</dbReference>
<reference evidence="19 20" key="1">
    <citation type="submission" date="2019-01" db="EMBL/GenBank/DDBJ databases">
        <title>Sequencing of cultivated peanut Arachis hypogaea provides insights into genome evolution and oil improvement.</title>
        <authorList>
            <person name="Chen X."/>
        </authorList>
    </citation>
    <scope>NUCLEOTIDE SEQUENCE [LARGE SCALE GENOMIC DNA]</scope>
    <source>
        <strain evidence="20">cv. Fuhuasheng</strain>
        <tissue evidence="19">Leaves</tissue>
    </source>
</reference>
<dbReference type="SUPFAM" id="SSF57850">
    <property type="entry name" value="RING/U-box"/>
    <property type="match status" value="1"/>
</dbReference>
<feature type="chain" id="PRO_5019084540" description="RING-type E3 ubiquitin transferase" evidence="17">
    <location>
        <begin position="33"/>
        <end position="434"/>
    </location>
</feature>
<evidence type="ECO:0000259" key="18">
    <source>
        <dbReference type="PROSITE" id="PS50089"/>
    </source>
</evidence>
<dbReference type="InterPro" id="IPR001841">
    <property type="entry name" value="Znf_RING"/>
</dbReference>
<evidence type="ECO:0000256" key="8">
    <source>
        <dbReference type="ARBA" id="ARBA00022771"/>
    </source>
</evidence>
<evidence type="ECO:0000256" key="6">
    <source>
        <dbReference type="ARBA" id="ARBA00022692"/>
    </source>
</evidence>
<comment type="catalytic activity">
    <reaction evidence="1">
        <text>S-ubiquitinyl-[E2 ubiquitin-conjugating enzyme]-L-cysteine + [acceptor protein]-L-lysine = [E2 ubiquitin-conjugating enzyme]-L-cysteine + N(6)-ubiquitinyl-[acceptor protein]-L-lysine.</text>
        <dbReference type="EC" id="2.3.2.27"/>
    </reaction>
</comment>
<evidence type="ECO:0000256" key="12">
    <source>
        <dbReference type="ARBA" id="ARBA00023136"/>
    </source>
</evidence>
<feature type="region of interest" description="Disordered" evidence="15">
    <location>
        <begin position="383"/>
        <end position="410"/>
    </location>
</feature>
<evidence type="ECO:0000256" key="3">
    <source>
        <dbReference type="ARBA" id="ARBA00004906"/>
    </source>
</evidence>
<dbReference type="EC" id="2.3.2.27" evidence="4"/>
<evidence type="ECO:0000313" key="20">
    <source>
        <dbReference type="Proteomes" id="UP000289738"/>
    </source>
</evidence>
<keyword evidence="17" id="KW-0732">Signal</keyword>
<dbReference type="InterPro" id="IPR013083">
    <property type="entry name" value="Znf_RING/FYVE/PHD"/>
</dbReference>
<keyword evidence="12 16" id="KW-0472">Membrane</keyword>
<evidence type="ECO:0000256" key="16">
    <source>
        <dbReference type="SAM" id="Phobius"/>
    </source>
</evidence>
<dbReference type="STRING" id="3818.A0A445BFZ6"/>
<evidence type="ECO:0000256" key="15">
    <source>
        <dbReference type="SAM" id="MobiDB-lite"/>
    </source>
</evidence>
<dbReference type="Gene3D" id="3.30.40.10">
    <property type="entry name" value="Zinc/RING finger domain, C3HC4 (zinc finger)"/>
    <property type="match status" value="1"/>
</dbReference>
<dbReference type="GO" id="GO:0016020">
    <property type="term" value="C:membrane"/>
    <property type="evidence" value="ECO:0007669"/>
    <property type="project" value="UniProtKB-SubCell"/>
</dbReference>
<evidence type="ECO:0000256" key="17">
    <source>
        <dbReference type="SAM" id="SignalP"/>
    </source>
</evidence>
<feature type="transmembrane region" description="Helical" evidence="16">
    <location>
        <begin position="53"/>
        <end position="74"/>
    </location>
</feature>
<evidence type="ECO:0000256" key="1">
    <source>
        <dbReference type="ARBA" id="ARBA00000900"/>
    </source>
</evidence>
<dbReference type="CDD" id="cd16461">
    <property type="entry name" value="RING-H2_EL5-like"/>
    <property type="match status" value="1"/>
</dbReference>
<dbReference type="EMBL" id="SDMP01000009">
    <property type="protein sequence ID" value="RYR37600.1"/>
    <property type="molecule type" value="Genomic_DNA"/>
</dbReference>
<gene>
    <name evidence="19" type="ORF">Ahy_A09g042473</name>
</gene>